<dbReference type="Pfam" id="PF12586">
    <property type="entry name" value="DUF3760"/>
    <property type="match status" value="1"/>
</dbReference>
<gene>
    <name evidence="1" type="ORF">I303_01510</name>
    <name evidence="2" type="ORF">I303_102349</name>
</gene>
<reference evidence="1" key="1">
    <citation type="submission" date="2013-07" db="EMBL/GenBank/DDBJ databases">
        <title>The Genome Sequence of Cryptococcus dejecticola CBS10117.</title>
        <authorList>
            <consortium name="The Broad Institute Genome Sequencing Platform"/>
            <person name="Cuomo C."/>
            <person name="Litvintseva A."/>
            <person name="Chen Y."/>
            <person name="Heitman J."/>
            <person name="Sun S."/>
            <person name="Springer D."/>
            <person name="Dromer F."/>
            <person name="Young S.K."/>
            <person name="Zeng Q."/>
            <person name="Gargeya S."/>
            <person name="Fitzgerald M."/>
            <person name="Abouelleil A."/>
            <person name="Alvarado L."/>
            <person name="Berlin A.M."/>
            <person name="Chapman S.B."/>
            <person name="Dewar J."/>
            <person name="Goldberg J."/>
            <person name="Griggs A."/>
            <person name="Gujja S."/>
            <person name="Hansen M."/>
            <person name="Howarth C."/>
            <person name="Imamovic A."/>
            <person name="Larimer J."/>
            <person name="McCowan C."/>
            <person name="Murphy C."/>
            <person name="Pearson M."/>
            <person name="Priest M."/>
            <person name="Roberts A."/>
            <person name="Saif S."/>
            <person name="Shea T."/>
            <person name="Sykes S."/>
            <person name="Wortman J."/>
            <person name="Nusbaum C."/>
            <person name="Birren B."/>
        </authorList>
    </citation>
    <scope>NUCLEOTIDE SEQUENCE [LARGE SCALE GENOMIC DNA]</scope>
    <source>
        <strain evidence="1">CBS 10117</strain>
    </source>
</reference>
<dbReference type="VEuPathDB" id="FungiDB:I303_01510"/>
<dbReference type="EMBL" id="KI894028">
    <property type="protein sequence ID" value="OBR87308.1"/>
    <property type="molecule type" value="Genomic_DNA"/>
</dbReference>
<evidence type="ECO:0000313" key="1">
    <source>
        <dbReference type="EMBL" id="OBR87308.1"/>
    </source>
</evidence>
<sequence>MSNLTIAYDAFQTLLPVHPRILHHLAYIAPTLYLRLSSYYYTKLIPSLYSTFSPSIASLNGLSHKTLGQDQTRKRQALTHVTHLKIDSAAWFALTKATKGYQPFRQQHQGLFPNVKTLELDWYAIKNGSGDWSNAYLPLENTLWFHLKPPLHKLILQMEGVDSGFLVNAIVASLSKLIRYYKPNEIEMIYHGESFGKRLDFDMDIPARIWYSFFQPELRSLRLSFAQPDTIYASCADMSEAISVEVDKRIKVLENSESANSDPSNSKSRKERAGWFLDVQYGFEGGFGRRVLEMSDDGVWSFQSQS</sequence>
<evidence type="ECO:0008006" key="4">
    <source>
        <dbReference type="Google" id="ProtNLM"/>
    </source>
</evidence>
<organism evidence="1">
    <name type="scientific">Kwoniella dejecticola CBS 10117</name>
    <dbReference type="NCBI Taxonomy" id="1296121"/>
    <lineage>
        <taxon>Eukaryota</taxon>
        <taxon>Fungi</taxon>
        <taxon>Dikarya</taxon>
        <taxon>Basidiomycota</taxon>
        <taxon>Agaricomycotina</taxon>
        <taxon>Tremellomycetes</taxon>
        <taxon>Tremellales</taxon>
        <taxon>Cryptococcaceae</taxon>
        <taxon>Kwoniella</taxon>
    </lineage>
</organism>
<reference evidence="2" key="2">
    <citation type="submission" date="2013-07" db="EMBL/GenBank/DDBJ databases">
        <authorList>
            <consortium name="The Broad Institute Genome Sequencing Platform"/>
            <person name="Cuomo C."/>
            <person name="Litvintseva A."/>
            <person name="Chen Y."/>
            <person name="Heitman J."/>
            <person name="Sun S."/>
            <person name="Springer D."/>
            <person name="Dromer F."/>
            <person name="Young S.K."/>
            <person name="Zeng Q."/>
            <person name="Gargeya S."/>
            <person name="Fitzgerald M."/>
            <person name="Abouelleil A."/>
            <person name="Alvarado L."/>
            <person name="Berlin A.M."/>
            <person name="Chapman S.B."/>
            <person name="Dewar J."/>
            <person name="Goldberg J."/>
            <person name="Griggs A."/>
            <person name="Gujja S."/>
            <person name="Hansen M."/>
            <person name="Howarth C."/>
            <person name="Imamovic A."/>
            <person name="Larimer J."/>
            <person name="McCowan C."/>
            <person name="Murphy C."/>
            <person name="Pearson M."/>
            <person name="Priest M."/>
            <person name="Roberts A."/>
            <person name="Saif S."/>
            <person name="Shea T."/>
            <person name="Sykes S."/>
            <person name="Wortman J."/>
            <person name="Nusbaum C."/>
            <person name="Birren B."/>
        </authorList>
    </citation>
    <scope>NUCLEOTIDE SEQUENCE</scope>
    <source>
        <strain evidence="2">CBS 10117</strain>
    </source>
</reference>
<dbReference type="GeneID" id="28965209"/>
<proteinExistence type="predicted"/>
<dbReference type="EMBL" id="CP144531">
    <property type="protein sequence ID" value="WWC59787.1"/>
    <property type="molecule type" value="Genomic_DNA"/>
</dbReference>
<reference evidence="2" key="3">
    <citation type="submission" date="2024-02" db="EMBL/GenBank/DDBJ databases">
        <title>Comparative genomics of Cryptococcus and Kwoniella reveals pathogenesis evolution and contrasting modes of karyotype evolution via chromosome fusion or intercentromeric recombination.</title>
        <authorList>
            <person name="Coelho M.A."/>
            <person name="David-Palma M."/>
            <person name="Shea T."/>
            <person name="Bowers K."/>
            <person name="McGinley-Smith S."/>
            <person name="Mohammad A.W."/>
            <person name="Gnirke A."/>
            <person name="Yurkov A.M."/>
            <person name="Nowrousian M."/>
            <person name="Sun S."/>
            <person name="Cuomo C.A."/>
            <person name="Heitman J."/>
        </authorList>
    </citation>
    <scope>NUCLEOTIDE SEQUENCE</scope>
    <source>
        <strain evidence="2">CBS 10117</strain>
    </source>
</reference>
<protein>
    <recommendedName>
        <fullName evidence="4">F-box domain-containing protein</fullName>
    </recommendedName>
</protein>
<evidence type="ECO:0000313" key="2">
    <source>
        <dbReference type="EMBL" id="WWC59787.1"/>
    </source>
</evidence>
<accession>A0A1A6AB84</accession>
<dbReference type="Proteomes" id="UP000078595">
    <property type="component" value="Chromosome 2"/>
</dbReference>
<dbReference type="AlphaFoldDB" id="A0A1A6AB84"/>
<dbReference type="KEGG" id="kdj:28965209"/>
<dbReference type="OrthoDB" id="2567020at2759"/>
<evidence type="ECO:0000313" key="3">
    <source>
        <dbReference type="Proteomes" id="UP000078595"/>
    </source>
</evidence>
<name>A0A1A6AB84_9TREE</name>
<dbReference type="RefSeq" id="XP_018265150.1">
    <property type="nucleotide sequence ID" value="XM_018404869.1"/>
</dbReference>
<keyword evidence="3" id="KW-1185">Reference proteome</keyword>
<dbReference type="InterPro" id="IPR022235">
    <property type="entry name" value="DUF3760"/>
</dbReference>